<organism evidence="1">
    <name type="scientific">Brassica napus</name>
    <name type="common">Rape</name>
    <dbReference type="NCBI Taxonomy" id="3708"/>
    <lineage>
        <taxon>Eukaryota</taxon>
        <taxon>Viridiplantae</taxon>
        <taxon>Streptophyta</taxon>
        <taxon>Embryophyta</taxon>
        <taxon>Tracheophyta</taxon>
        <taxon>Spermatophyta</taxon>
        <taxon>Magnoliopsida</taxon>
        <taxon>eudicotyledons</taxon>
        <taxon>Gunneridae</taxon>
        <taxon>Pentapetalae</taxon>
        <taxon>rosids</taxon>
        <taxon>malvids</taxon>
        <taxon>Brassicales</taxon>
        <taxon>Brassicaceae</taxon>
        <taxon>Brassiceae</taxon>
        <taxon>Brassica</taxon>
    </lineage>
</organism>
<feature type="non-terminal residue" evidence="1">
    <location>
        <position position="45"/>
    </location>
</feature>
<dbReference type="Proteomes" id="UP001295469">
    <property type="component" value="Chromosome C03"/>
</dbReference>
<accession>A0A816I9M6</accession>
<proteinExistence type="predicted"/>
<dbReference type="AlphaFoldDB" id="A0A816I9M6"/>
<gene>
    <name evidence="1" type="ORF">DARMORV10_C03P40940.1</name>
</gene>
<evidence type="ECO:0000313" key="1">
    <source>
        <dbReference type="EMBL" id="CAF1703339.1"/>
    </source>
</evidence>
<protein>
    <submittedName>
        <fullName evidence="1">(rape) hypothetical protein</fullName>
    </submittedName>
</protein>
<sequence length="45" mass="4893">GGTIREPKRPVLTGILQVIQNRVSLGPAGKIPARISGSRRFLRPE</sequence>
<reference evidence="1" key="1">
    <citation type="submission" date="2021-01" db="EMBL/GenBank/DDBJ databases">
        <authorList>
            <consortium name="Genoscope - CEA"/>
            <person name="William W."/>
        </authorList>
    </citation>
    <scope>NUCLEOTIDE SEQUENCE</scope>
</reference>
<name>A0A816I9M6_BRANA</name>
<dbReference type="EMBL" id="HG994367">
    <property type="protein sequence ID" value="CAF1703339.1"/>
    <property type="molecule type" value="Genomic_DNA"/>
</dbReference>